<keyword evidence="1" id="KW-0479">Metal-binding</keyword>
<evidence type="ECO:0000259" key="5">
    <source>
        <dbReference type="PROSITE" id="PS50865"/>
    </source>
</evidence>
<keyword evidence="3" id="KW-0862">Zinc</keyword>
<feature type="domain" description="MYND-type" evidence="5">
    <location>
        <begin position="380"/>
        <end position="426"/>
    </location>
</feature>
<keyword evidence="7" id="KW-1185">Reference proteome</keyword>
<dbReference type="GO" id="GO:0008270">
    <property type="term" value="F:zinc ion binding"/>
    <property type="evidence" value="ECO:0007669"/>
    <property type="project" value="UniProtKB-KW"/>
</dbReference>
<dbReference type="SUPFAM" id="SSF144232">
    <property type="entry name" value="HIT/MYND zinc finger-like"/>
    <property type="match status" value="1"/>
</dbReference>
<dbReference type="AlphaFoldDB" id="A0A067TW37"/>
<dbReference type="Proteomes" id="UP000027222">
    <property type="component" value="Unassembled WGS sequence"/>
</dbReference>
<dbReference type="EMBL" id="KL142368">
    <property type="protein sequence ID" value="KDR84154.1"/>
    <property type="molecule type" value="Genomic_DNA"/>
</dbReference>
<accession>A0A067TW37</accession>
<gene>
    <name evidence="6" type="ORF">GALMADRAFT_700867</name>
</gene>
<name>A0A067TW37_GALM3</name>
<evidence type="ECO:0000313" key="6">
    <source>
        <dbReference type="EMBL" id="KDR84154.1"/>
    </source>
</evidence>
<evidence type="ECO:0000256" key="4">
    <source>
        <dbReference type="PROSITE-ProRule" id="PRU00134"/>
    </source>
</evidence>
<dbReference type="STRING" id="685588.A0A067TW37"/>
<organism evidence="6 7">
    <name type="scientific">Galerina marginata (strain CBS 339.88)</name>
    <dbReference type="NCBI Taxonomy" id="685588"/>
    <lineage>
        <taxon>Eukaryota</taxon>
        <taxon>Fungi</taxon>
        <taxon>Dikarya</taxon>
        <taxon>Basidiomycota</taxon>
        <taxon>Agaricomycotina</taxon>
        <taxon>Agaricomycetes</taxon>
        <taxon>Agaricomycetidae</taxon>
        <taxon>Agaricales</taxon>
        <taxon>Agaricineae</taxon>
        <taxon>Strophariaceae</taxon>
        <taxon>Galerina</taxon>
    </lineage>
</organism>
<proteinExistence type="predicted"/>
<evidence type="ECO:0000313" key="7">
    <source>
        <dbReference type="Proteomes" id="UP000027222"/>
    </source>
</evidence>
<evidence type="ECO:0000256" key="2">
    <source>
        <dbReference type="ARBA" id="ARBA00022771"/>
    </source>
</evidence>
<dbReference type="HOGENOM" id="CLU_494357_0_0_1"/>
<evidence type="ECO:0000256" key="1">
    <source>
        <dbReference type="ARBA" id="ARBA00022723"/>
    </source>
</evidence>
<dbReference type="InterPro" id="IPR002893">
    <property type="entry name" value="Znf_MYND"/>
</dbReference>
<dbReference type="PROSITE" id="PS50865">
    <property type="entry name" value="ZF_MYND_2"/>
    <property type="match status" value="1"/>
</dbReference>
<evidence type="ECO:0000256" key="3">
    <source>
        <dbReference type="ARBA" id="ARBA00022833"/>
    </source>
</evidence>
<keyword evidence="2 4" id="KW-0863">Zinc-finger</keyword>
<dbReference type="OrthoDB" id="2998255at2759"/>
<protein>
    <recommendedName>
        <fullName evidence="5">MYND-type domain-containing protein</fullName>
    </recommendedName>
</protein>
<sequence>MPANTSLRRRREEPQMAEKAAAAQEALEFFLFSISDPHNPRHCGRCLIGALWTMTAGNVPDTPRRHTFNVIKNDEYWNSFLRFLVIKRTDKQLDRLLTRFSLCSCRLTEKNISSYHAEEKKEVYTTERCAVIVTMFTRLGQCLSRSGVVSVAKGLVNTWPHLPSDLMPFGADSLVQSLLQWLRFVPDPMIVSVATLILRVCRSLIIPSLVKYRFSHYVVESTRAAVDLTVDSLAKEDTKRLVLALFRFHHQLQSFVDYFRIVFDDLPEDMKADIMRGCETKAMQVCSMLLYLWSNDCNDPIRALPFSPLEDKAEVMRALAWCCQDLFRSFHMHTYPRPDMPLHPSVVELDKQKFPPPAASVPEAVIFYIGRLHGESRCSALFCPNSIQNVGTDFQRCARCNTVSYCGRVCQAKAWREEEYPHKRVCPILRKLIDAGGGPGVFYSVTPIMVLFGLHHGHILENWKKAGISDDTFDYMRGWVNSLENANKMPNGTEWTPGYEDYDEMIEELVDLNGGGPKPQYMDRLARWPSEVTREKSLLELQAFWEEDIDC</sequence>
<reference evidence="7" key="1">
    <citation type="journal article" date="2014" name="Proc. Natl. Acad. Sci. U.S.A.">
        <title>Extensive sampling of basidiomycete genomes demonstrates inadequacy of the white-rot/brown-rot paradigm for wood decay fungi.</title>
        <authorList>
            <person name="Riley R."/>
            <person name="Salamov A.A."/>
            <person name="Brown D.W."/>
            <person name="Nagy L.G."/>
            <person name="Floudas D."/>
            <person name="Held B.W."/>
            <person name="Levasseur A."/>
            <person name="Lombard V."/>
            <person name="Morin E."/>
            <person name="Otillar R."/>
            <person name="Lindquist E.A."/>
            <person name="Sun H."/>
            <person name="LaButti K.M."/>
            <person name="Schmutz J."/>
            <person name="Jabbour D."/>
            <person name="Luo H."/>
            <person name="Baker S.E."/>
            <person name="Pisabarro A.G."/>
            <person name="Walton J.D."/>
            <person name="Blanchette R.A."/>
            <person name="Henrissat B."/>
            <person name="Martin F."/>
            <person name="Cullen D."/>
            <person name="Hibbett D.S."/>
            <person name="Grigoriev I.V."/>
        </authorList>
    </citation>
    <scope>NUCLEOTIDE SEQUENCE [LARGE SCALE GENOMIC DNA]</scope>
    <source>
        <strain evidence="7">CBS 339.88</strain>
    </source>
</reference>
<dbReference type="Gene3D" id="6.10.140.2220">
    <property type="match status" value="1"/>
</dbReference>
<dbReference type="Pfam" id="PF01753">
    <property type="entry name" value="zf-MYND"/>
    <property type="match status" value="1"/>
</dbReference>